<name>A0ABR2AGZ1_9ROSI</name>
<accession>A0ABR2AGZ1</accession>
<protein>
    <submittedName>
        <fullName evidence="1">Uncharacterized protein</fullName>
    </submittedName>
</protein>
<organism evidence="1 2">
    <name type="scientific">Hibiscus sabdariffa</name>
    <name type="common">roselle</name>
    <dbReference type="NCBI Taxonomy" id="183260"/>
    <lineage>
        <taxon>Eukaryota</taxon>
        <taxon>Viridiplantae</taxon>
        <taxon>Streptophyta</taxon>
        <taxon>Embryophyta</taxon>
        <taxon>Tracheophyta</taxon>
        <taxon>Spermatophyta</taxon>
        <taxon>Magnoliopsida</taxon>
        <taxon>eudicotyledons</taxon>
        <taxon>Gunneridae</taxon>
        <taxon>Pentapetalae</taxon>
        <taxon>rosids</taxon>
        <taxon>malvids</taxon>
        <taxon>Malvales</taxon>
        <taxon>Malvaceae</taxon>
        <taxon>Malvoideae</taxon>
        <taxon>Hibiscus</taxon>
    </lineage>
</organism>
<dbReference type="Proteomes" id="UP001396334">
    <property type="component" value="Unassembled WGS sequence"/>
</dbReference>
<evidence type="ECO:0000313" key="1">
    <source>
        <dbReference type="EMBL" id="KAK8492442.1"/>
    </source>
</evidence>
<gene>
    <name evidence="1" type="ORF">V6N11_034853</name>
</gene>
<proteinExistence type="predicted"/>
<reference evidence="1 2" key="1">
    <citation type="journal article" date="2024" name="G3 (Bethesda)">
        <title>Genome assembly of Hibiscus sabdariffa L. provides insights into metabolisms of medicinal natural products.</title>
        <authorList>
            <person name="Kim T."/>
        </authorList>
    </citation>
    <scope>NUCLEOTIDE SEQUENCE [LARGE SCALE GENOMIC DNA]</scope>
    <source>
        <strain evidence="1">TK-2024</strain>
        <tissue evidence="1">Old leaves</tissue>
    </source>
</reference>
<comment type="caution">
    <text evidence="1">The sequence shown here is derived from an EMBL/GenBank/DDBJ whole genome shotgun (WGS) entry which is preliminary data.</text>
</comment>
<dbReference type="EMBL" id="JBBPBN010000248">
    <property type="protein sequence ID" value="KAK8492442.1"/>
    <property type="molecule type" value="Genomic_DNA"/>
</dbReference>
<sequence>MVLHKDFVLLVAFESEASTFPVSLNSTPKSALFSSATCKETERKEKWRSRTIMATNKRPWGIVRNLDEIDFLVYDCAFSLLI</sequence>
<keyword evidence="2" id="KW-1185">Reference proteome</keyword>
<evidence type="ECO:0000313" key="2">
    <source>
        <dbReference type="Proteomes" id="UP001396334"/>
    </source>
</evidence>